<dbReference type="OrthoDB" id="9811406at2"/>
<evidence type="ECO:0000313" key="12">
    <source>
        <dbReference type="EMBL" id="MBB6183969.1"/>
    </source>
</evidence>
<dbReference type="GO" id="GO:0005886">
    <property type="term" value="C:plasma membrane"/>
    <property type="evidence" value="ECO:0007669"/>
    <property type="project" value="UniProtKB-SubCell"/>
</dbReference>
<dbReference type="RefSeq" id="WP_052394693.1">
    <property type="nucleotide sequence ID" value="NZ_JACHET010000001.1"/>
</dbReference>
<organism evidence="12 13">
    <name type="scientific">Oleiagrimonas soli</name>
    <dbReference type="NCBI Taxonomy" id="1543381"/>
    <lineage>
        <taxon>Bacteria</taxon>
        <taxon>Pseudomonadati</taxon>
        <taxon>Pseudomonadota</taxon>
        <taxon>Gammaproteobacteria</taxon>
        <taxon>Lysobacterales</taxon>
        <taxon>Rhodanobacteraceae</taxon>
        <taxon>Oleiagrimonas</taxon>
    </lineage>
</organism>
<dbReference type="SMART" id="SM01323">
    <property type="entry name" value="YajC"/>
    <property type="match status" value="1"/>
</dbReference>
<keyword evidence="5" id="KW-1003">Cell membrane</keyword>
<comment type="caution">
    <text evidence="12">The sequence shown here is derived from an EMBL/GenBank/DDBJ whole genome shotgun (WGS) entry which is preliminary data.</text>
</comment>
<evidence type="ECO:0000256" key="8">
    <source>
        <dbReference type="ARBA" id="ARBA00022989"/>
    </source>
</evidence>
<dbReference type="GO" id="GO:0015031">
    <property type="term" value="P:protein transport"/>
    <property type="evidence" value="ECO:0007669"/>
    <property type="project" value="UniProtKB-KW"/>
</dbReference>
<dbReference type="PANTHER" id="PTHR33909:SF1">
    <property type="entry name" value="SEC TRANSLOCON ACCESSORY COMPLEX SUBUNIT YAJC"/>
    <property type="match status" value="1"/>
</dbReference>
<keyword evidence="6 11" id="KW-0812">Transmembrane</keyword>
<evidence type="ECO:0000256" key="2">
    <source>
        <dbReference type="ARBA" id="ARBA00006742"/>
    </source>
</evidence>
<accession>A0A841KJL1</accession>
<keyword evidence="4" id="KW-0813">Transport</keyword>
<dbReference type="NCBIfam" id="TIGR00739">
    <property type="entry name" value="yajC"/>
    <property type="match status" value="1"/>
</dbReference>
<dbReference type="EMBL" id="JACHET010000001">
    <property type="protein sequence ID" value="MBB6183969.1"/>
    <property type="molecule type" value="Genomic_DNA"/>
</dbReference>
<dbReference type="PANTHER" id="PTHR33909">
    <property type="entry name" value="SEC TRANSLOCON ACCESSORY COMPLEX SUBUNIT YAJC"/>
    <property type="match status" value="1"/>
</dbReference>
<evidence type="ECO:0000256" key="5">
    <source>
        <dbReference type="ARBA" id="ARBA00022475"/>
    </source>
</evidence>
<reference evidence="12 13" key="1">
    <citation type="submission" date="2020-08" db="EMBL/GenBank/DDBJ databases">
        <title>Genomic Encyclopedia of Type Strains, Phase IV (KMG-IV): sequencing the most valuable type-strain genomes for metagenomic binning, comparative biology and taxonomic classification.</title>
        <authorList>
            <person name="Goeker M."/>
        </authorList>
    </citation>
    <scope>NUCLEOTIDE SEQUENCE [LARGE SCALE GENOMIC DNA]</scope>
    <source>
        <strain evidence="12 13">DSM 107085</strain>
    </source>
</reference>
<proteinExistence type="inferred from homology"/>
<dbReference type="AlphaFoldDB" id="A0A841KJL1"/>
<evidence type="ECO:0000256" key="10">
    <source>
        <dbReference type="ARBA" id="ARBA00023136"/>
    </source>
</evidence>
<sequence length="114" mass="11821">MSVFISAAFLQGAAAGGSAGQAGGGMGFIIMMVVLFGLMYFMMIRPQMKRQKEHRAMVAALGKGDEVVTNGGVAGRIAEMGESFVTVEVAEGVQIKVQRGAIAQVLPKGTLKSA</sequence>
<evidence type="ECO:0000256" key="6">
    <source>
        <dbReference type="ARBA" id="ARBA00022692"/>
    </source>
</evidence>
<evidence type="ECO:0000256" key="1">
    <source>
        <dbReference type="ARBA" id="ARBA00004162"/>
    </source>
</evidence>
<evidence type="ECO:0000256" key="7">
    <source>
        <dbReference type="ARBA" id="ARBA00022927"/>
    </source>
</evidence>
<gene>
    <name evidence="12" type="ORF">HNQ86_001314</name>
</gene>
<name>A0A841KJL1_9GAMM</name>
<keyword evidence="8 11" id="KW-1133">Transmembrane helix</keyword>
<protein>
    <recommendedName>
        <fullName evidence="3">Sec translocon accessory complex subunit YajC</fullName>
    </recommendedName>
</protein>
<evidence type="ECO:0000313" key="13">
    <source>
        <dbReference type="Proteomes" id="UP000560000"/>
    </source>
</evidence>
<comment type="subcellular location">
    <subcellularLocation>
        <location evidence="1">Cell membrane</location>
        <topology evidence="1">Single-pass membrane protein</topology>
    </subcellularLocation>
</comment>
<dbReference type="Pfam" id="PF02699">
    <property type="entry name" value="YajC"/>
    <property type="match status" value="1"/>
</dbReference>
<evidence type="ECO:0000256" key="4">
    <source>
        <dbReference type="ARBA" id="ARBA00022448"/>
    </source>
</evidence>
<keyword evidence="10 11" id="KW-0472">Membrane</keyword>
<keyword evidence="7" id="KW-0653">Protein transport</keyword>
<dbReference type="InterPro" id="IPR003849">
    <property type="entry name" value="Preprotein_translocase_YajC"/>
</dbReference>
<keyword evidence="9" id="KW-0811">Translocation</keyword>
<evidence type="ECO:0000256" key="9">
    <source>
        <dbReference type="ARBA" id="ARBA00023010"/>
    </source>
</evidence>
<dbReference type="Proteomes" id="UP000560000">
    <property type="component" value="Unassembled WGS sequence"/>
</dbReference>
<evidence type="ECO:0000256" key="11">
    <source>
        <dbReference type="SAM" id="Phobius"/>
    </source>
</evidence>
<dbReference type="PRINTS" id="PR01853">
    <property type="entry name" value="YAJCTRNLCASE"/>
</dbReference>
<feature type="transmembrane region" description="Helical" evidence="11">
    <location>
        <begin position="25"/>
        <end position="44"/>
    </location>
</feature>
<evidence type="ECO:0000256" key="3">
    <source>
        <dbReference type="ARBA" id="ARBA00014962"/>
    </source>
</evidence>
<comment type="similarity">
    <text evidence="2">Belongs to the YajC family.</text>
</comment>